<dbReference type="EMBL" id="SDEE01000260">
    <property type="protein sequence ID" value="RXW18535.1"/>
    <property type="molecule type" value="Genomic_DNA"/>
</dbReference>
<evidence type="ECO:0000256" key="2">
    <source>
        <dbReference type="SAM" id="SignalP"/>
    </source>
</evidence>
<feature type="region of interest" description="Disordered" evidence="1">
    <location>
        <begin position="90"/>
        <end position="129"/>
    </location>
</feature>
<dbReference type="OrthoDB" id="10465213at2759"/>
<evidence type="ECO:0000256" key="1">
    <source>
        <dbReference type="SAM" id="MobiDB-lite"/>
    </source>
</evidence>
<proteinExistence type="predicted"/>
<protein>
    <submittedName>
        <fullName evidence="3">Uncharacterized protein</fullName>
    </submittedName>
</protein>
<organism evidence="3 4">
    <name type="scientific">Candolleomyces aberdarensis</name>
    <dbReference type="NCBI Taxonomy" id="2316362"/>
    <lineage>
        <taxon>Eukaryota</taxon>
        <taxon>Fungi</taxon>
        <taxon>Dikarya</taxon>
        <taxon>Basidiomycota</taxon>
        <taxon>Agaricomycotina</taxon>
        <taxon>Agaricomycetes</taxon>
        <taxon>Agaricomycetidae</taxon>
        <taxon>Agaricales</taxon>
        <taxon>Agaricineae</taxon>
        <taxon>Psathyrellaceae</taxon>
        <taxon>Candolleomyces</taxon>
    </lineage>
</organism>
<name>A0A4Q2DIR4_9AGAR</name>
<accession>A0A4Q2DIR4</accession>
<dbReference type="Proteomes" id="UP000290288">
    <property type="component" value="Unassembled WGS sequence"/>
</dbReference>
<feature type="signal peptide" evidence="2">
    <location>
        <begin position="1"/>
        <end position="21"/>
    </location>
</feature>
<keyword evidence="4" id="KW-1185">Reference proteome</keyword>
<gene>
    <name evidence="3" type="ORF">EST38_g7328</name>
</gene>
<evidence type="ECO:0000313" key="4">
    <source>
        <dbReference type="Proteomes" id="UP000290288"/>
    </source>
</evidence>
<comment type="caution">
    <text evidence="3">The sequence shown here is derived from an EMBL/GenBank/DDBJ whole genome shotgun (WGS) entry which is preliminary data.</text>
</comment>
<reference evidence="3 4" key="1">
    <citation type="submission" date="2019-01" db="EMBL/GenBank/DDBJ databases">
        <title>Draft genome sequence of Psathyrella aberdarensis IHI B618.</title>
        <authorList>
            <person name="Buettner E."/>
            <person name="Kellner H."/>
        </authorList>
    </citation>
    <scope>NUCLEOTIDE SEQUENCE [LARGE SCALE GENOMIC DNA]</scope>
    <source>
        <strain evidence="3 4">IHI B618</strain>
    </source>
</reference>
<feature type="chain" id="PRO_5020687763" evidence="2">
    <location>
        <begin position="22"/>
        <end position="168"/>
    </location>
</feature>
<keyword evidence="2" id="KW-0732">Signal</keyword>
<evidence type="ECO:0000313" key="3">
    <source>
        <dbReference type="EMBL" id="RXW18535.1"/>
    </source>
</evidence>
<sequence>MVRTALFPIAVASTFIVAAVAQPIGSFSQEDKFEREFVGSIDDLDLASRSDTGADLVESLAEREPFWFLAPLIASGAKAIKAAVDAKKAKKAAQKAAGGPPPPARKQKKQPKPKRPKKAKKGKREFLDEDTEDMELFQREVMEEFVRRYLEDSSFERRDWVESLEALD</sequence>
<feature type="compositionally biased region" description="Basic residues" evidence="1">
    <location>
        <begin position="105"/>
        <end position="123"/>
    </location>
</feature>
<dbReference type="AlphaFoldDB" id="A0A4Q2DIR4"/>